<proteinExistence type="predicted"/>
<dbReference type="GO" id="GO:0009507">
    <property type="term" value="C:chloroplast"/>
    <property type="evidence" value="ECO:0007669"/>
    <property type="project" value="UniProtKB-ARBA"/>
</dbReference>
<name>A0ABD1IMJ2_SALDI</name>
<dbReference type="PANTHER" id="PTHR47434:SF1">
    <property type="entry name" value="PROTEIN PTST HOMOLOG 2, CHLOROPLASTIC"/>
    <property type="match status" value="1"/>
</dbReference>
<keyword evidence="1" id="KW-0175">Coiled coil</keyword>
<evidence type="ECO:0000259" key="2">
    <source>
        <dbReference type="Pfam" id="PF16561"/>
    </source>
</evidence>
<comment type="caution">
    <text evidence="3">The sequence shown here is derived from an EMBL/GenBank/DDBJ whole genome shotgun (WGS) entry which is preliminary data.</text>
</comment>
<dbReference type="InterPro" id="IPR032640">
    <property type="entry name" value="AMPK1_CBM"/>
</dbReference>
<feature type="domain" description="AMP-activated protein kinase glycogen-binding" evidence="2">
    <location>
        <begin position="446"/>
        <end position="522"/>
    </location>
</feature>
<dbReference type="SUPFAM" id="SSF81296">
    <property type="entry name" value="E set domains"/>
    <property type="match status" value="1"/>
</dbReference>
<reference evidence="3 4" key="1">
    <citation type="submission" date="2024-06" db="EMBL/GenBank/DDBJ databases">
        <title>A chromosome level genome sequence of Diviner's sage (Salvia divinorum).</title>
        <authorList>
            <person name="Ford S.A."/>
            <person name="Ro D.-K."/>
            <person name="Ness R.W."/>
            <person name="Phillips M.A."/>
        </authorList>
    </citation>
    <scope>NUCLEOTIDE SEQUENCE [LARGE SCALE GENOMIC DNA]</scope>
    <source>
        <strain evidence="3">SAF-2024a</strain>
        <tissue evidence="3">Leaf</tissue>
    </source>
</reference>
<dbReference type="Gene3D" id="2.60.40.10">
    <property type="entry name" value="Immunoglobulins"/>
    <property type="match status" value="1"/>
</dbReference>
<sequence>MLSLTAHTQIPTSNNCVPCFKTRLFPALIFVWKSKKRDSKCQKSLNFSFQLNEERRVLKSGINLDRSWCCGSHQGDGDEELEAEIMSFMAKSEKPSMFPTKEELVRAGRFDLVRAIKKRGGWYSLGWDDKKVGNDEKETTDSDIAEFQRRIESCKQSGSSSFFHDGIVNSCLHLPGSSSLETSQQFAADEDSGIDGILSRLEKQRNNDYSGIMLGKDGYEAQTKSKDEGNDRHSDTPLGFSKFFLAGGTDHEENSRPMPAYHSKGTSASSDDNIVHYTEPETWRSWLNRRAGFPITEFEAAEISFEKNPVEANKESYHDGITVITKEYAEDVDEHKEINYDEIRTRLQDLESELTTALRSVRSKREDSILKEVTGGSTDLQSLSDAVEFQENEVMSAKQRLRSLRAKLAVVEGKMTLARIEAQKIIEVKKRRIGDARRSLQLLRTTSIVWPNSAAEVSLVGSFDGWTTQRRMRRSKSGMFSITMKLYPGRYEIKFIVDGKWKLDPLRPIVNNNGHENNLFIVT</sequence>
<dbReference type="Proteomes" id="UP001567538">
    <property type="component" value="Unassembled WGS sequence"/>
</dbReference>
<feature type="coiled-coil region" evidence="1">
    <location>
        <begin position="333"/>
        <end position="414"/>
    </location>
</feature>
<accession>A0ABD1IMJ2</accession>
<protein>
    <submittedName>
        <fullName evidence="3">Protein PTST 2, chloroplastic-like</fullName>
    </submittedName>
</protein>
<dbReference type="EMBL" id="JBEAFC010000001">
    <property type="protein sequence ID" value="KAL1569925.1"/>
    <property type="molecule type" value="Genomic_DNA"/>
</dbReference>
<keyword evidence="4" id="KW-1185">Reference proteome</keyword>
<dbReference type="CDD" id="cd02859">
    <property type="entry name" value="E_set_AMPKbeta_like_N"/>
    <property type="match status" value="1"/>
</dbReference>
<dbReference type="Pfam" id="PF16561">
    <property type="entry name" value="AMPK1_CBM"/>
    <property type="match status" value="1"/>
</dbReference>
<gene>
    <name evidence="3" type="ORF">AAHA92_01339</name>
</gene>
<dbReference type="PANTHER" id="PTHR47434">
    <property type="entry name" value="PROTEIN PTST HOMOLOG 3, CHLOROPLASTIC"/>
    <property type="match status" value="1"/>
</dbReference>
<organism evidence="3 4">
    <name type="scientific">Salvia divinorum</name>
    <name type="common">Maria pastora</name>
    <name type="synonym">Diviner's sage</name>
    <dbReference type="NCBI Taxonomy" id="28513"/>
    <lineage>
        <taxon>Eukaryota</taxon>
        <taxon>Viridiplantae</taxon>
        <taxon>Streptophyta</taxon>
        <taxon>Embryophyta</taxon>
        <taxon>Tracheophyta</taxon>
        <taxon>Spermatophyta</taxon>
        <taxon>Magnoliopsida</taxon>
        <taxon>eudicotyledons</taxon>
        <taxon>Gunneridae</taxon>
        <taxon>Pentapetalae</taxon>
        <taxon>asterids</taxon>
        <taxon>lamiids</taxon>
        <taxon>Lamiales</taxon>
        <taxon>Lamiaceae</taxon>
        <taxon>Nepetoideae</taxon>
        <taxon>Mentheae</taxon>
        <taxon>Salviinae</taxon>
        <taxon>Salvia</taxon>
        <taxon>Salvia subgen. Calosphace</taxon>
    </lineage>
</organism>
<evidence type="ECO:0000313" key="4">
    <source>
        <dbReference type="Proteomes" id="UP001567538"/>
    </source>
</evidence>
<evidence type="ECO:0000313" key="3">
    <source>
        <dbReference type="EMBL" id="KAL1569925.1"/>
    </source>
</evidence>
<evidence type="ECO:0000256" key="1">
    <source>
        <dbReference type="SAM" id="Coils"/>
    </source>
</evidence>
<dbReference type="AlphaFoldDB" id="A0ABD1IMJ2"/>
<dbReference type="InterPro" id="IPR014756">
    <property type="entry name" value="Ig_E-set"/>
</dbReference>
<dbReference type="InterPro" id="IPR013783">
    <property type="entry name" value="Ig-like_fold"/>
</dbReference>